<proteinExistence type="predicted"/>
<keyword evidence="1" id="KW-0812">Transmembrane</keyword>
<evidence type="ECO:0000256" key="1">
    <source>
        <dbReference type="SAM" id="Phobius"/>
    </source>
</evidence>
<evidence type="ECO:0000313" key="3">
    <source>
        <dbReference type="Proteomes" id="UP001607303"/>
    </source>
</evidence>
<dbReference type="AlphaFoldDB" id="A0ABD2B4V6"/>
<organism evidence="2 3">
    <name type="scientific">Vespula maculifrons</name>
    <name type="common">Eastern yellow jacket</name>
    <name type="synonym">Wasp</name>
    <dbReference type="NCBI Taxonomy" id="7453"/>
    <lineage>
        <taxon>Eukaryota</taxon>
        <taxon>Metazoa</taxon>
        <taxon>Ecdysozoa</taxon>
        <taxon>Arthropoda</taxon>
        <taxon>Hexapoda</taxon>
        <taxon>Insecta</taxon>
        <taxon>Pterygota</taxon>
        <taxon>Neoptera</taxon>
        <taxon>Endopterygota</taxon>
        <taxon>Hymenoptera</taxon>
        <taxon>Apocrita</taxon>
        <taxon>Aculeata</taxon>
        <taxon>Vespoidea</taxon>
        <taxon>Vespidae</taxon>
        <taxon>Vespinae</taxon>
        <taxon>Vespula</taxon>
    </lineage>
</organism>
<evidence type="ECO:0000313" key="2">
    <source>
        <dbReference type="EMBL" id="KAL2727748.1"/>
    </source>
</evidence>
<reference evidence="2 3" key="1">
    <citation type="journal article" date="2024" name="Ann. Entomol. Soc. Am.">
        <title>Genomic analyses of the southern and eastern yellowjacket wasps (Hymenoptera: Vespidae) reveal evolutionary signatures of social life.</title>
        <authorList>
            <person name="Catto M.A."/>
            <person name="Caine P.B."/>
            <person name="Orr S.E."/>
            <person name="Hunt B.G."/>
            <person name="Goodisman M.A.D."/>
        </authorList>
    </citation>
    <scope>NUCLEOTIDE SEQUENCE [LARGE SCALE GENOMIC DNA]</scope>
    <source>
        <strain evidence="2">232</strain>
        <tissue evidence="2">Head and thorax</tissue>
    </source>
</reference>
<accession>A0ABD2B4V6</accession>
<dbReference type="Proteomes" id="UP001607303">
    <property type="component" value="Unassembled WGS sequence"/>
</dbReference>
<dbReference type="EMBL" id="JAYRBN010000100">
    <property type="protein sequence ID" value="KAL2727748.1"/>
    <property type="molecule type" value="Genomic_DNA"/>
</dbReference>
<name>A0ABD2B4V6_VESMC</name>
<feature type="transmembrane region" description="Helical" evidence="1">
    <location>
        <begin position="6"/>
        <end position="25"/>
    </location>
</feature>
<keyword evidence="1" id="KW-0472">Membrane</keyword>
<protein>
    <submittedName>
        <fullName evidence="2">Uncharacterized protein</fullName>
    </submittedName>
</protein>
<comment type="caution">
    <text evidence="2">The sequence shown here is derived from an EMBL/GenBank/DDBJ whole genome shotgun (WGS) entry which is preliminary data.</text>
</comment>
<gene>
    <name evidence="2" type="ORF">V1477_017024</name>
</gene>
<sequence>MKSTGITLYVYMYAYVVFIECTQIVRLNLNENGKHSIIFLPISQKKELRLRLRIFPRKNAKNAFLIVAKNKIFSRLQTSEIFNKLLGITFVA</sequence>
<keyword evidence="3" id="KW-1185">Reference proteome</keyword>
<keyword evidence="1" id="KW-1133">Transmembrane helix</keyword>